<keyword evidence="1 6" id="KW-0547">Nucleotide-binding</keyword>
<evidence type="ECO:0000256" key="6">
    <source>
        <dbReference type="HAMAP-Rule" id="MF_01965"/>
    </source>
</evidence>
<dbReference type="InterPro" id="IPR000631">
    <property type="entry name" value="CARKD"/>
</dbReference>
<sequence length="260" mass="26696">MERLKDSHKGENGKVAVIGGSETMHGAPLFAALAAEASGVDLIFVSLPKCHAETAKATSLNFQVHPFAGDDLAATDTAPILELLATLDCAVVGPGIAHGNAKSLKALMTIVAESPCRLILDATALQPETLELVRGKSAVLTPHLAELERMNLTAADLSQQAGNAGAVIFLKGPIDSIAGPDGSLTELKGGNAGLTVGGTGDALAGLIAGLMAQGLEPLDAAKKAGAVIKRAAEELFEKYGYAFGTRRIIKEIPKMLKTIA</sequence>
<feature type="binding site" evidence="6">
    <location>
        <position position="143"/>
    </location>
    <ligand>
        <name>(6S)-NADPHX</name>
        <dbReference type="ChEBI" id="CHEBI:64076"/>
    </ligand>
</feature>
<keyword evidence="2 6" id="KW-0067">ATP-binding</keyword>
<feature type="binding site" evidence="6">
    <location>
        <position position="200"/>
    </location>
    <ligand>
        <name>AMP</name>
        <dbReference type="ChEBI" id="CHEBI:456215"/>
    </ligand>
</feature>
<comment type="function">
    <text evidence="6">Catalyzes the dehydration of the S-form of NAD(P)HX at the expense of ADP, which is converted to AMP. Together with NAD(P)HX epimerase, which catalyzes the epimerization of the S- and R-forms, the enzyme allows the repair of both epimers of NAD(P)HX, a damaged form of NAD(P)H that is a result of enzymatic or heat-dependent hydration.</text>
</comment>
<dbReference type="CDD" id="cd01171">
    <property type="entry name" value="YXKO-related"/>
    <property type="match status" value="1"/>
</dbReference>
<dbReference type="GO" id="GO:0052855">
    <property type="term" value="F:ADP-dependent NAD(P)H-hydrate dehydratase activity"/>
    <property type="evidence" value="ECO:0007669"/>
    <property type="project" value="UniProtKB-UniRule"/>
</dbReference>
<proteinExistence type="inferred from homology"/>
<evidence type="ECO:0000256" key="5">
    <source>
        <dbReference type="ARBA" id="ARBA00023239"/>
    </source>
</evidence>
<dbReference type="HAMAP" id="MF_01965">
    <property type="entry name" value="NADHX_dehydratase"/>
    <property type="match status" value="1"/>
</dbReference>
<accession>A0A0S1ST53</accession>
<dbReference type="Proteomes" id="UP000069135">
    <property type="component" value="Chromosome"/>
</dbReference>
<accession>A0A0S1SKP7</accession>
<reference evidence="9" key="1">
    <citation type="submission" date="2015-10" db="EMBL/GenBank/DDBJ databases">
        <title>Analysis of five complete genome sequences for members of the class Peribacteria in the recently recognized Peregrinibacteria bacterial phylum.</title>
        <authorList>
            <person name="Anantharaman K."/>
            <person name="Brown C.T."/>
            <person name="Burstein D."/>
            <person name="Castelle C.J."/>
            <person name="Probst A.J."/>
            <person name="Thomas B.C."/>
            <person name="Williams K.H."/>
            <person name="Banfield J.F."/>
        </authorList>
    </citation>
    <scope>NUCLEOTIDE SEQUENCE [LARGE SCALE GENOMIC DNA]</scope>
</reference>
<feature type="domain" description="YjeF C-terminal" evidence="7">
    <location>
        <begin position="1"/>
        <end position="259"/>
    </location>
</feature>
<dbReference type="GO" id="GO:0016301">
    <property type="term" value="F:kinase activity"/>
    <property type="evidence" value="ECO:0007669"/>
    <property type="project" value="UniProtKB-KW"/>
</dbReference>
<keyword evidence="3 6" id="KW-0521">NADP</keyword>
<comment type="caution">
    <text evidence="6">Lacks conserved residue(s) required for the propagation of feature annotation.</text>
</comment>
<keyword evidence="5 6" id="KW-0456">Lyase</keyword>
<dbReference type="STRING" id="1735162.PeribacterB2_1099"/>
<comment type="subunit">
    <text evidence="6">Homotetramer.</text>
</comment>
<accession>A0A0S1SP40</accession>
<evidence type="ECO:0000313" key="8">
    <source>
        <dbReference type="EMBL" id="ALM13758.1"/>
    </source>
</evidence>
<protein>
    <recommendedName>
        <fullName evidence="6">ADP-dependent (S)-NAD(P)H-hydrate dehydratase</fullName>
        <ecNumber evidence="6">4.2.1.136</ecNumber>
    </recommendedName>
    <alternativeName>
        <fullName evidence="6">ADP-dependent NAD(P)HX dehydratase</fullName>
    </alternativeName>
</protein>
<keyword evidence="4 6" id="KW-0520">NAD</keyword>
<dbReference type="AlphaFoldDB" id="A0A0S1SPT8"/>
<dbReference type="EC" id="4.2.1.136" evidence="6"/>
<evidence type="ECO:0000256" key="1">
    <source>
        <dbReference type="ARBA" id="ARBA00022741"/>
    </source>
</evidence>
<evidence type="ECO:0000256" key="2">
    <source>
        <dbReference type="ARBA" id="ARBA00022840"/>
    </source>
</evidence>
<evidence type="ECO:0000256" key="3">
    <source>
        <dbReference type="ARBA" id="ARBA00022857"/>
    </source>
</evidence>
<feature type="binding site" evidence="6">
    <location>
        <position position="95"/>
    </location>
    <ligand>
        <name>(6S)-NADPHX</name>
        <dbReference type="ChEBI" id="CHEBI:64076"/>
    </ligand>
</feature>
<dbReference type="GO" id="GO:0046496">
    <property type="term" value="P:nicotinamide nucleotide metabolic process"/>
    <property type="evidence" value="ECO:0007669"/>
    <property type="project" value="UniProtKB-UniRule"/>
</dbReference>
<dbReference type="EMBL" id="CP013065">
    <property type="protein sequence ID" value="ALM13758.1"/>
    <property type="molecule type" value="Genomic_DNA"/>
</dbReference>
<gene>
    <name evidence="6" type="primary">nnrD</name>
    <name evidence="8" type="ORF">PeribacterD1_1097</name>
</gene>
<dbReference type="PROSITE" id="PS51383">
    <property type="entry name" value="YJEF_C_3"/>
    <property type="match status" value="1"/>
</dbReference>
<name>A0A0S1SPT8_9BACT</name>
<dbReference type="SUPFAM" id="SSF53613">
    <property type="entry name" value="Ribokinase-like"/>
    <property type="match status" value="1"/>
</dbReference>
<dbReference type="PANTHER" id="PTHR12592:SF0">
    <property type="entry name" value="ATP-DEPENDENT (S)-NAD(P)H-HYDRATE DEHYDRATASE"/>
    <property type="match status" value="1"/>
</dbReference>
<accession>A0A0S1SPT8</accession>
<feature type="binding site" evidence="6">
    <location>
        <position position="201"/>
    </location>
    <ligand>
        <name>(6S)-NADPHX</name>
        <dbReference type="ChEBI" id="CHEBI:64076"/>
    </ligand>
</feature>
<dbReference type="KEGG" id="prf:PeribacterA2_1097"/>
<dbReference type="GO" id="GO:0110051">
    <property type="term" value="P:metabolite repair"/>
    <property type="evidence" value="ECO:0007669"/>
    <property type="project" value="TreeGrafter"/>
</dbReference>
<comment type="catalytic activity">
    <reaction evidence="6">
        <text>(6S)-NADPHX + ADP = AMP + phosphate + NADPH + H(+)</text>
        <dbReference type="Rhea" id="RHEA:32235"/>
        <dbReference type="ChEBI" id="CHEBI:15378"/>
        <dbReference type="ChEBI" id="CHEBI:43474"/>
        <dbReference type="ChEBI" id="CHEBI:57783"/>
        <dbReference type="ChEBI" id="CHEBI:64076"/>
        <dbReference type="ChEBI" id="CHEBI:456215"/>
        <dbReference type="ChEBI" id="CHEBI:456216"/>
        <dbReference type="EC" id="4.2.1.136"/>
    </reaction>
</comment>
<evidence type="ECO:0000256" key="4">
    <source>
        <dbReference type="ARBA" id="ARBA00023027"/>
    </source>
</evidence>
<reference evidence="8 9" key="2">
    <citation type="journal article" date="2016" name="PeerJ">
        <title>Analysis of five complete genome sequences for members of the class Peribacteria in the recently recognized Peregrinibacteria bacterial phylum.</title>
        <authorList>
            <person name="Anantharaman K."/>
            <person name="Brown C.T."/>
            <person name="Burstein D."/>
            <person name="Castelle C.J."/>
            <person name="Probst A.J."/>
            <person name="Thomas B.C."/>
            <person name="Williams K.H."/>
            <person name="Banfield J.F."/>
        </authorList>
    </citation>
    <scope>NUCLEOTIDE SEQUENCE [LARGE SCALE GENOMIC DNA]</scope>
    <source>
        <strain evidence="8">RIFOXYD1_FULL_PER-ii_59_16</strain>
    </source>
</reference>
<keyword evidence="8" id="KW-0418">Kinase</keyword>
<evidence type="ECO:0000259" key="7">
    <source>
        <dbReference type="PROSITE" id="PS51383"/>
    </source>
</evidence>
<dbReference type="Pfam" id="PF01256">
    <property type="entry name" value="Carb_kinase"/>
    <property type="match status" value="1"/>
</dbReference>
<accession>A0A0S1SZH5</accession>
<evidence type="ECO:0000313" key="9">
    <source>
        <dbReference type="Proteomes" id="UP000069135"/>
    </source>
</evidence>
<keyword evidence="8" id="KW-0808">Transferase</keyword>
<feature type="binding site" evidence="6">
    <location>
        <position position="27"/>
    </location>
    <ligand>
        <name>(6S)-NADPHX</name>
        <dbReference type="ChEBI" id="CHEBI:64076"/>
    </ligand>
</feature>
<comment type="cofactor">
    <cofactor evidence="6">
        <name>Mg(2+)</name>
        <dbReference type="ChEBI" id="CHEBI:18420"/>
    </cofactor>
</comment>
<dbReference type="GO" id="GO:0005524">
    <property type="term" value="F:ATP binding"/>
    <property type="evidence" value="ECO:0007669"/>
    <property type="project" value="UniProtKB-KW"/>
</dbReference>
<organism evidence="8 9">
    <name type="scientific">Candidatus Peribacter riflensis</name>
    <dbReference type="NCBI Taxonomy" id="1735162"/>
    <lineage>
        <taxon>Bacteria</taxon>
        <taxon>Candidatus Peregrinibacteriota</taxon>
        <taxon>Candidatus Peribacteria</taxon>
        <taxon>Candidatus Peribacterales</taxon>
        <taxon>Candidatus Peribacteraceae</taxon>
        <taxon>Candidatus Peribacter</taxon>
    </lineage>
</organism>
<dbReference type="Gene3D" id="3.40.1190.20">
    <property type="match status" value="1"/>
</dbReference>
<dbReference type="NCBIfam" id="TIGR00196">
    <property type="entry name" value="yjeF_cterm"/>
    <property type="match status" value="1"/>
</dbReference>
<dbReference type="PANTHER" id="PTHR12592">
    <property type="entry name" value="ATP-DEPENDENT (S)-NAD(P)H-HYDRATE DEHYDRATASE FAMILY MEMBER"/>
    <property type="match status" value="1"/>
</dbReference>
<comment type="catalytic activity">
    <reaction evidence="6">
        <text>(6S)-NADHX + ADP = AMP + phosphate + NADH + H(+)</text>
        <dbReference type="Rhea" id="RHEA:32223"/>
        <dbReference type="ChEBI" id="CHEBI:15378"/>
        <dbReference type="ChEBI" id="CHEBI:43474"/>
        <dbReference type="ChEBI" id="CHEBI:57945"/>
        <dbReference type="ChEBI" id="CHEBI:64074"/>
        <dbReference type="ChEBI" id="CHEBI:456215"/>
        <dbReference type="ChEBI" id="CHEBI:456216"/>
        <dbReference type="EC" id="4.2.1.136"/>
    </reaction>
</comment>
<comment type="similarity">
    <text evidence="6">Belongs to the NnrD/CARKD family.</text>
</comment>
<dbReference type="InterPro" id="IPR029056">
    <property type="entry name" value="Ribokinase-like"/>
</dbReference>